<dbReference type="InterPro" id="IPR001646">
    <property type="entry name" value="5peptide_repeat"/>
</dbReference>
<dbReference type="Gene3D" id="2.160.20.80">
    <property type="entry name" value="E3 ubiquitin-protein ligase SopA"/>
    <property type="match status" value="1"/>
</dbReference>
<dbReference type="Pfam" id="PF00805">
    <property type="entry name" value="Pentapeptide"/>
    <property type="match status" value="1"/>
</dbReference>
<dbReference type="SUPFAM" id="SSF141571">
    <property type="entry name" value="Pentapeptide repeat-like"/>
    <property type="match status" value="1"/>
</dbReference>
<reference evidence="2" key="1">
    <citation type="submission" date="2021-02" db="EMBL/GenBank/DDBJ databases">
        <authorList>
            <person name="Nowell W R."/>
        </authorList>
    </citation>
    <scope>NUCLEOTIDE SEQUENCE</scope>
</reference>
<dbReference type="Proteomes" id="UP000663855">
    <property type="component" value="Unassembled WGS sequence"/>
</dbReference>
<keyword evidence="1" id="KW-0472">Membrane</keyword>
<comment type="caution">
    <text evidence="2">The sequence shown here is derived from an EMBL/GenBank/DDBJ whole genome shotgun (WGS) entry which is preliminary data.</text>
</comment>
<dbReference type="EMBL" id="CAJNOV010010828">
    <property type="protein sequence ID" value="CAF1423971.1"/>
    <property type="molecule type" value="Genomic_DNA"/>
</dbReference>
<evidence type="ECO:0000313" key="2">
    <source>
        <dbReference type="EMBL" id="CAF1423971.1"/>
    </source>
</evidence>
<keyword evidence="1" id="KW-1133">Transmembrane helix</keyword>
<protein>
    <submittedName>
        <fullName evidence="2">Uncharacterized protein</fullName>
    </submittedName>
</protein>
<evidence type="ECO:0000313" key="3">
    <source>
        <dbReference type="Proteomes" id="UP000663855"/>
    </source>
</evidence>
<sequence length="434" mass="49829">MNRSVRFETPRNELRYAFLGLITLLLMTIVVVCVFVILHTMQRKPSLETDDFNEEYMNEIEMKIFNDCIEFVAGNLRLINSTQNYSHYLQEISKNVYNTLQHLSATYNHYLILYLYEHELIRSNIPFEKRLNLRDANLSNVQFHNIAVNHLYLLGVVALNSLFAECQLQGSNFQGSMMDKSRFLDCSLENATFSGGSLKYSSFMNISYLSSVDFTNTDLLNSDIHIDWLGNTSNIIHARLPNGSFYNIDSKNLITDGGTEEKCYILQSDRWHKEPKDASSTIAHRTNNSCIEMTSMPENNCYFQVNSTGRFTQHIDLNRYSTLIDNNRAWYNLSVYLGCFNSSATVELHFANERESDLAYGCFNSSATVELHFANERESDLAYVINYGESWKLFLHNSSIPVGIRRAKIVIGAYIARSCCAIGDVHLNIFQNNE</sequence>
<feature type="transmembrane region" description="Helical" evidence="1">
    <location>
        <begin position="16"/>
        <end position="38"/>
    </location>
</feature>
<accession>A0A815MGB6</accession>
<proteinExistence type="predicted"/>
<keyword evidence="1" id="KW-0812">Transmembrane</keyword>
<gene>
    <name evidence="2" type="ORF">CJN711_LOCUS23170</name>
</gene>
<organism evidence="2 3">
    <name type="scientific">Rotaria magnacalcarata</name>
    <dbReference type="NCBI Taxonomy" id="392030"/>
    <lineage>
        <taxon>Eukaryota</taxon>
        <taxon>Metazoa</taxon>
        <taxon>Spiralia</taxon>
        <taxon>Gnathifera</taxon>
        <taxon>Rotifera</taxon>
        <taxon>Eurotatoria</taxon>
        <taxon>Bdelloidea</taxon>
        <taxon>Philodinida</taxon>
        <taxon>Philodinidae</taxon>
        <taxon>Rotaria</taxon>
    </lineage>
</organism>
<dbReference type="AlphaFoldDB" id="A0A815MGB6"/>
<evidence type="ECO:0000256" key="1">
    <source>
        <dbReference type="SAM" id="Phobius"/>
    </source>
</evidence>
<name>A0A815MGB6_9BILA</name>